<dbReference type="KEGG" id="bst:GYO_3254"/>
<dbReference type="EMBL" id="CP002905">
    <property type="protein sequence ID" value="AEP87856.1"/>
    <property type="molecule type" value="Genomic_DNA"/>
</dbReference>
<name>G4NZM7_BACS4</name>
<organism evidence="1 2">
    <name type="scientific">Bacillus spizizenii (strain DSM 15029 / JCM 12233 / NBRC 101239 / NRRL B-23049 / TU-B-10)</name>
    <name type="common">Bacillus subtilis subsp. spizizenii</name>
    <dbReference type="NCBI Taxonomy" id="1052585"/>
    <lineage>
        <taxon>Bacteria</taxon>
        <taxon>Bacillati</taxon>
        <taxon>Bacillota</taxon>
        <taxon>Bacilli</taxon>
        <taxon>Bacillales</taxon>
        <taxon>Bacillaceae</taxon>
        <taxon>Bacillus</taxon>
    </lineage>
</organism>
<accession>G4NZM7</accession>
<dbReference type="AlphaFoldDB" id="G4NZM7"/>
<dbReference type="HOGENOM" id="CLU_3324683_0_0_9"/>
<reference evidence="1 2" key="1">
    <citation type="journal article" date="2012" name="J. Bacteriol.">
        <title>Whole-genome sequences of Bacillus subtilis and close relatives.</title>
        <authorList>
            <person name="Earl A.M."/>
            <person name="Eppinger M."/>
            <person name="Fricke W.F."/>
            <person name="Rosovitz M.J."/>
            <person name="Rasko D.A."/>
            <person name="Daugherty S."/>
            <person name="Losick R."/>
            <person name="Kolter R."/>
            <person name="Ravel J."/>
        </authorList>
    </citation>
    <scope>NUCLEOTIDE SEQUENCE [LARGE SCALE GENOMIC DNA]</scope>
    <source>
        <strain evidence="2">DSM 15029 / JCM 12233 / NBRC 101239 / NRRL B-23049 / TU-B-10</strain>
    </source>
</reference>
<evidence type="ECO:0000313" key="1">
    <source>
        <dbReference type="EMBL" id="AEP87856.1"/>
    </source>
</evidence>
<proteinExistence type="predicted"/>
<evidence type="ECO:0000313" key="2">
    <source>
        <dbReference type="Proteomes" id="UP000002651"/>
    </source>
</evidence>
<keyword evidence="2" id="KW-1185">Reference proteome</keyword>
<dbReference type="Proteomes" id="UP000002651">
    <property type="component" value="Chromosome"/>
</dbReference>
<gene>
    <name evidence="1" type="ordered locus">GYO_3254</name>
</gene>
<protein>
    <submittedName>
        <fullName evidence="1">Uncharacterized protein</fullName>
    </submittedName>
</protein>
<sequence>MVVRWQIIPLLKLPRNQVKQNKSHPNMNAENFQMFSVL</sequence>